<dbReference type="Pfam" id="PF05873">
    <property type="entry name" value="Mt_ATP-synt_D"/>
    <property type="match status" value="1"/>
</dbReference>
<evidence type="ECO:0000256" key="3">
    <source>
        <dbReference type="ARBA" id="ARBA00021688"/>
    </source>
</evidence>
<feature type="coiled-coil region" evidence="12">
    <location>
        <begin position="97"/>
        <end position="124"/>
    </location>
</feature>
<dbReference type="GO" id="GO:0015078">
    <property type="term" value="F:proton transmembrane transporter activity"/>
    <property type="evidence" value="ECO:0007669"/>
    <property type="project" value="InterPro"/>
</dbReference>
<keyword evidence="6 11" id="KW-0375">Hydrogen ion transport</keyword>
<evidence type="ECO:0000256" key="9">
    <source>
        <dbReference type="ARBA" id="ARBA00023128"/>
    </source>
</evidence>
<proteinExistence type="inferred from homology"/>
<keyword evidence="14" id="KW-1185">Reference proteome</keyword>
<accession>A0AAF0E7Z3</accession>
<name>A0AAF0E7Z3_9BASI</name>
<dbReference type="Proteomes" id="UP001220961">
    <property type="component" value="Chromosome 6"/>
</dbReference>
<gene>
    <name evidence="13" type="primary">ATP7</name>
    <name evidence="13" type="ORF">MCAP1_003042</name>
</gene>
<dbReference type="PIRSF" id="PIRSF005514">
    <property type="entry name" value="ATPase_F0_D_mt"/>
    <property type="match status" value="1"/>
</dbReference>
<evidence type="ECO:0000256" key="10">
    <source>
        <dbReference type="ARBA" id="ARBA00023136"/>
    </source>
</evidence>
<dbReference type="GO" id="GO:0005743">
    <property type="term" value="C:mitochondrial inner membrane"/>
    <property type="evidence" value="ECO:0007669"/>
    <property type="project" value="UniProtKB-SubCell"/>
</dbReference>
<dbReference type="Gene3D" id="6.10.280.70">
    <property type="match status" value="1"/>
</dbReference>
<dbReference type="EMBL" id="CP119913">
    <property type="protein sequence ID" value="WFD20788.1"/>
    <property type="molecule type" value="Genomic_DNA"/>
</dbReference>
<dbReference type="PANTHER" id="PTHR12700">
    <property type="entry name" value="ATP SYNTHASE SUBUNIT D, MITOCHONDRIAL"/>
    <property type="match status" value="1"/>
</dbReference>
<evidence type="ECO:0000256" key="7">
    <source>
        <dbReference type="ARBA" id="ARBA00022792"/>
    </source>
</evidence>
<evidence type="ECO:0000256" key="5">
    <source>
        <dbReference type="ARBA" id="ARBA00022547"/>
    </source>
</evidence>
<dbReference type="InterPro" id="IPR008689">
    <property type="entry name" value="ATP_synth_F0_dsu_mt"/>
</dbReference>
<reference evidence="13" key="1">
    <citation type="submission" date="2023-03" db="EMBL/GenBank/DDBJ databases">
        <title>Mating type loci evolution in Malassezia.</title>
        <authorList>
            <person name="Coelho M.A."/>
        </authorList>
    </citation>
    <scope>NUCLEOTIDE SEQUENCE</scope>
    <source>
        <strain evidence="13">CBS 10434</strain>
    </source>
</reference>
<dbReference type="AlphaFoldDB" id="A0AAF0E7Z3"/>
<dbReference type="GO" id="GO:0045259">
    <property type="term" value="C:proton-transporting ATP synthase complex"/>
    <property type="evidence" value="ECO:0007669"/>
    <property type="project" value="UniProtKB-KW"/>
</dbReference>
<keyword evidence="7 11" id="KW-0999">Mitochondrion inner membrane</keyword>
<protein>
    <recommendedName>
        <fullName evidence="3 11">ATP synthase subunit d, mitochondrial</fullName>
    </recommendedName>
</protein>
<organism evidence="13 14">
    <name type="scientific">Malassezia caprae</name>
    <dbReference type="NCBI Taxonomy" id="1381934"/>
    <lineage>
        <taxon>Eukaryota</taxon>
        <taxon>Fungi</taxon>
        <taxon>Dikarya</taxon>
        <taxon>Basidiomycota</taxon>
        <taxon>Ustilaginomycotina</taxon>
        <taxon>Malasseziomycetes</taxon>
        <taxon>Malasseziales</taxon>
        <taxon>Malasseziaceae</taxon>
        <taxon>Malassezia</taxon>
    </lineage>
</organism>
<dbReference type="InterPro" id="IPR036228">
    <property type="entry name" value="ATP_synth_F0_dsu_sf_mt"/>
</dbReference>
<dbReference type="SUPFAM" id="SSF161065">
    <property type="entry name" value="ATP synthase D chain-like"/>
    <property type="match status" value="1"/>
</dbReference>
<evidence type="ECO:0000256" key="1">
    <source>
        <dbReference type="ARBA" id="ARBA00004273"/>
    </source>
</evidence>
<evidence type="ECO:0000313" key="14">
    <source>
        <dbReference type="Proteomes" id="UP001220961"/>
    </source>
</evidence>
<keyword evidence="4 11" id="KW-0813">Transport</keyword>
<keyword evidence="12" id="KW-0175">Coiled coil</keyword>
<evidence type="ECO:0000256" key="8">
    <source>
        <dbReference type="ARBA" id="ARBA00023065"/>
    </source>
</evidence>
<keyword evidence="10 11" id="KW-0472">Membrane</keyword>
<evidence type="ECO:0000256" key="12">
    <source>
        <dbReference type="SAM" id="Coils"/>
    </source>
</evidence>
<comment type="subcellular location">
    <subcellularLocation>
        <location evidence="1 11">Mitochondrion inner membrane</location>
    </subcellularLocation>
</comment>
<evidence type="ECO:0000256" key="2">
    <source>
        <dbReference type="ARBA" id="ARBA00006842"/>
    </source>
</evidence>
<keyword evidence="5" id="KW-0138">CF(0)</keyword>
<evidence type="ECO:0000313" key="13">
    <source>
        <dbReference type="EMBL" id="WFD20788.1"/>
    </source>
</evidence>
<evidence type="ECO:0000256" key="4">
    <source>
        <dbReference type="ARBA" id="ARBA00022448"/>
    </source>
</evidence>
<sequence>MATKAAAIDFSKILSSGIGKETQAQIVAFRKRADEARRALANLQNQPTSVDLSHYKNVLKNQSVVSQAEKILSEFKPVTYDVNAQVKAIESFEATAVKQAQESSAKMEAELKDLKATLSNIEGARPFDQLTTTDVLQARPEIAKTIEEMVKKGKWTVPGYDEKFGSLAM</sequence>
<comment type="function">
    <text evidence="11">Mitochondrial membrane ATP synthase (F(1)F(0) ATP synthase or Complex V) produces ATP from ADP in the presence of a proton gradient across the membrane which is generated by electron transport complexes of the respiratory chain. F-type ATPases consist of two structural domains, F(1) - containing the extramembraneous catalytic core, and F(0) - containing the membrane proton channel, linked together by a central stalk and a peripheral stalk. During catalysis, ATP synthesis in the catalytic domain of F(1) is coupled via a rotary mechanism of the central stalk subunits to proton translocation.</text>
</comment>
<evidence type="ECO:0000256" key="11">
    <source>
        <dbReference type="PIRNR" id="PIRNR005514"/>
    </source>
</evidence>
<evidence type="ECO:0000256" key="6">
    <source>
        <dbReference type="ARBA" id="ARBA00022781"/>
    </source>
</evidence>
<comment type="similarity">
    <text evidence="2 11">Belongs to the ATPase d subunit family.</text>
</comment>
<dbReference type="GO" id="GO:0015986">
    <property type="term" value="P:proton motive force-driven ATP synthesis"/>
    <property type="evidence" value="ECO:0007669"/>
    <property type="project" value="UniProtKB-UniRule"/>
</dbReference>
<keyword evidence="8 11" id="KW-0406">Ion transport</keyword>
<keyword evidence="9 11" id="KW-0496">Mitochondrion</keyword>